<keyword evidence="7" id="KW-1017">Isopeptide bond</keyword>
<comment type="function">
    <text evidence="16">Receptor that mediates peroxisomal import of proteins containing a C-terminal PTS1-type tripeptide peroxisomal targeting signal (SKL-type). Binds to cargo proteins containing a PTS1 peroxisomal targeting signal in the cytosol, and translocates them into the peroxisome matrix by passing through the PEX13-PEX14 docking complex along with cargo proteins. PEX5 receptor is then retrotranslocated into the cytosol, leading to release of bound cargo in the peroxisome matrix, and reset for a subsequent peroxisome import cycle.</text>
</comment>
<dbReference type="SMART" id="SM00028">
    <property type="entry name" value="TPR"/>
    <property type="match status" value="4"/>
</dbReference>
<dbReference type="Proteomes" id="UP001372834">
    <property type="component" value="Unassembled WGS sequence"/>
</dbReference>
<comment type="similarity">
    <text evidence="3">Belongs to the peroxisomal targeting signal receptor family.</text>
</comment>
<evidence type="ECO:0000256" key="5">
    <source>
        <dbReference type="ARBA" id="ARBA00022448"/>
    </source>
</evidence>
<feature type="repeat" description="TPR" evidence="17">
    <location>
        <begin position="505"/>
        <end position="538"/>
    </location>
</feature>
<evidence type="ECO:0000256" key="7">
    <source>
        <dbReference type="ARBA" id="ARBA00022499"/>
    </source>
</evidence>
<dbReference type="GO" id="GO:0005782">
    <property type="term" value="C:peroxisomal matrix"/>
    <property type="evidence" value="ECO:0007669"/>
    <property type="project" value="UniProtKB-SubCell"/>
</dbReference>
<keyword evidence="6" id="KW-0963">Cytoplasm</keyword>
<sequence>MSFHNLLEGDCGGQNPLIKLGSHFTQDQSFRQDRVHPLTPDFTQADLLVQEFLEDNLSQNVQTFRMDELFREMRDIESNSSRSPLNQAPNVAQLATNLEGNIQAVDQSSIWAQEFIGDGVKASQGPTAVGAPFAENLSIPMYEQSMVIPKLDPAEIGSEDELKPVQGNLKDLSQTWGLEFEKMKTFDESQFGLGKDWVESFLKSGETADVKPAPEEREGGSSKFIKFMKTGKVDEEEKATSENWTEEFTGKELDETQLNNIWGEGLENLPAEDGDYSNQFWKKLQTEWEKMSKTEGDSSWEKEYSDFIDPFKEYKFDAENPMKESENPFESGLKKLEENDLPSAVLFFEAAAQADPENPLVWQYLGTTQAENEQDPRAIAALKKCISLQGDNLTALMSLAISYTNENYQNQACQVLKQWLQNNPKYSDLVKDSTTANLYHISSILSSNIHNEVRDMYIAAANKCPSGEIDVDVQCGLGVLFNLSNEIDKAVDCFKAALQARPKDFRMWNRLGATLANGQRSEEAVDAYYNALHLSPGFIRARYNLGITCVNLGANREAAEHLLTALNQQAKGRNTQGDVGVMSESIWSTLRMVVGLLGKPELQAAVEARDLPMLSKEFNVK</sequence>
<evidence type="ECO:0000256" key="13">
    <source>
        <dbReference type="ARBA" id="ARBA00030232"/>
    </source>
</evidence>
<keyword evidence="11" id="KW-0653">Protein transport</keyword>
<comment type="function">
    <text evidence="15">In addition to promoting peroxisomal translocation of proteins containing a PTS1 peroxisomal targeting signal, mediates peroxisomal import of proteins containing a C-terminal PTS2-type peroxisomal targeting signal via its interaction with PEX7. Interaction with PEX7 only takes place when PEX7 is associated with cargo proteins containing a PTS2 peroxisomal targeting signal. PEX7 along with PTS2-containing cargo proteins are then translocated through the PEX13-PEX14 docking complex together with PEX5.</text>
</comment>
<gene>
    <name evidence="18" type="ORF">RUM43_006730</name>
</gene>
<dbReference type="GO" id="GO:0005052">
    <property type="term" value="F:peroxisome matrix targeting signal-1 binding"/>
    <property type="evidence" value="ECO:0007669"/>
    <property type="project" value="TreeGrafter"/>
</dbReference>
<dbReference type="PANTHER" id="PTHR10130">
    <property type="entry name" value="PEROXISOMAL TARGETING SIGNAL 1 RECEPTOR PEX5"/>
    <property type="match status" value="1"/>
</dbReference>
<evidence type="ECO:0000256" key="16">
    <source>
        <dbReference type="ARBA" id="ARBA00046106"/>
    </source>
</evidence>
<dbReference type="FunFam" id="1.25.40.10:FF:000034">
    <property type="entry name" value="Peroxisomal biogenesis factor 5 isoform 1"/>
    <property type="match status" value="1"/>
</dbReference>
<accession>A0AAN8S0R0</accession>
<evidence type="ECO:0000256" key="9">
    <source>
        <dbReference type="ARBA" id="ARBA00022803"/>
    </source>
</evidence>
<evidence type="ECO:0000256" key="6">
    <source>
        <dbReference type="ARBA" id="ARBA00022490"/>
    </source>
</evidence>
<dbReference type="PROSITE" id="PS50005">
    <property type="entry name" value="TPR"/>
    <property type="match status" value="2"/>
</dbReference>
<organism evidence="18 19">
    <name type="scientific">Polyplax serrata</name>
    <name type="common">Common mouse louse</name>
    <dbReference type="NCBI Taxonomy" id="468196"/>
    <lineage>
        <taxon>Eukaryota</taxon>
        <taxon>Metazoa</taxon>
        <taxon>Ecdysozoa</taxon>
        <taxon>Arthropoda</taxon>
        <taxon>Hexapoda</taxon>
        <taxon>Insecta</taxon>
        <taxon>Pterygota</taxon>
        <taxon>Neoptera</taxon>
        <taxon>Paraneoptera</taxon>
        <taxon>Psocodea</taxon>
        <taxon>Troctomorpha</taxon>
        <taxon>Phthiraptera</taxon>
        <taxon>Anoplura</taxon>
        <taxon>Polyplacidae</taxon>
        <taxon>Polyplax</taxon>
    </lineage>
</organism>
<evidence type="ECO:0000256" key="15">
    <source>
        <dbReference type="ARBA" id="ARBA00046072"/>
    </source>
</evidence>
<evidence type="ECO:0000256" key="8">
    <source>
        <dbReference type="ARBA" id="ARBA00022737"/>
    </source>
</evidence>
<dbReference type="PANTHER" id="PTHR10130:SF0">
    <property type="entry name" value="GH08708P"/>
    <property type="match status" value="1"/>
</dbReference>
<keyword evidence="8" id="KW-0677">Repeat</keyword>
<dbReference type="InterPro" id="IPR019734">
    <property type="entry name" value="TPR_rpt"/>
</dbReference>
<evidence type="ECO:0000313" key="18">
    <source>
        <dbReference type="EMBL" id="KAK6638463.1"/>
    </source>
</evidence>
<comment type="caution">
    <text evidence="18">The sequence shown here is derived from an EMBL/GenBank/DDBJ whole genome shotgun (WGS) entry which is preliminary data.</text>
</comment>
<evidence type="ECO:0000256" key="3">
    <source>
        <dbReference type="ARBA" id="ARBA00005348"/>
    </source>
</evidence>
<comment type="subcellular location">
    <subcellularLocation>
        <location evidence="2">Cytoplasm</location>
        <location evidence="2">Cytosol</location>
    </subcellularLocation>
    <subcellularLocation>
        <location evidence="1">Peroxisome matrix</location>
    </subcellularLocation>
</comment>
<keyword evidence="12" id="KW-0576">Peroxisome</keyword>
<keyword evidence="10" id="KW-0832">Ubl conjugation</keyword>
<dbReference type="InterPro" id="IPR024111">
    <property type="entry name" value="PEX5/PEX5L"/>
</dbReference>
<keyword evidence="9 17" id="KW-0802">TPR repeat</keyword>
<evidence type="ECO:0000256" key="12">
    <source>
        <dbReference type="ARBA" id="ARBA00023140"/>
    </source>
</evidence>
<reference evidence="18 19" key="1">
    <citation type="submission" date="2023-10" db="EMBL/GenBank/DDBJ databases">
        <title>Genomes of two closely related lineages of the louse Polyplax serrata with different host specificities.</title>
        <authorList>
            <person name="Martinu J."/>
            <person name="Tarabai H."/>
            <person name="Stefka J."/>
            <person name="Hypsa V."/>
        </authorList>
    </citation>
    <scope>NUCLEOTIDE SEQUENCE [LARGE SCALE GENOMIC DNA]</scope>
    <source>
        <strain evidence="18">HR10_N</strain>
    </source>
</reference>
<evidence type="ECO:0000256" key="2">
    <source>
        <dbReference type="ARBA" id="ARBA00004514"/>
    </source>
</evidence>
<feature type="repeat" description="TPR" evidence="17">
    <location>
        <begin position="471"/>
        <end position="504"/>
    </location>
</feature>
<dbReference type="Pfam" id="PF13432">
    <property type="entry name" value="TPR_16"/>
    <property type="match status" value="1"/>
</dbReference>
<proteinExistence type="inferred from homology"/>
<protein>
    <recommendedName>
        <fullName evidence="4">Peroxisomal targeting signal 1 receptor</fullName>
    </recommendedName>
    <alternativeName>
        <fullName evidence="13">PTS1-BP</fullName>
    </alternativeName>
    <alternativeName>
        <fullName evidence="14">Peroxin-5</fullName>
    </alternativeName>
</protein>
<dbReference type="GO" id="GO:0005778">
    <property type="term" value="C:peroxisomal membrane"/>
    <property type="evidence" value="ECO:0007669"/>
    <property type="project" value="TreeGrafter"/>
</dbReference>
<dbReference type="AlphaFoldDB" id="A0AAN8S0R0"/>
<dbReference type="InterPro" id="IPR011990">
    <property type="entry name" value="TPR-like_helical_dom_sf"/>
</dbReference>
<evidence type="ECO:0000256" key="17">
    <source>
        <dbReference type="PROSITE-ProRule" id="PRU00339"/>
    </source>
</evidence>
<dbReference type="GO" id="GO:0016560">
    <property type="term" value="P:protein import into peroxisome matrix, docking"/>
    <property type="evidence" value="ECO:0007669"/>
    <property type="project" value="TreeGrafter"/>
</dbReference>
<dbReference type="SUPFAM" id="SSF48452">
    <property type="entry name" value="TPR-like"/>
    <property type="match status" value="1"/>
</dbReference>
<name>A0AAN8S0R0_POLSC</name>
<dbReference type="GO" id="GO:0005829">
    <property type="term" value="C:cytosol"/>
    <property type="evidence" value="ECO:0007669"/>
    <property type="project" value="UniProtKB-SubCell"/>
</dbReference>
<dbReference type="Gene3D" id="1.25.40.10">
    <property type="entry name" value="Tetratricopeptide repeat domain"/>
    <property type="match status" value="1"/>
</dbReference>
<evidence type="ECO:0000256" key="11">
    <source>
        <dbReference type="ARBA" id="ARBA00022927"/>
    </source>
</evidence>
<dbReference type="EMBL" id="JAWJWE010000003">
    <property type="protein sequence ID" value="KAK6638463.1"/>
    <property type="molecule type" value="Genomic_DNA"/>
</dbReference>
<keyword evidence="5" id="KW-0813">Transport</keyword>
<evidence type="ECO:0000313" key="19">
    <source>
        <dbReference type="Proteomes" id="UP001372834"/>
    </source>
</evidence>
<evidence type="ECO:0000256" key="14">
    <source>
        <dbReference type="ARBA" id="ARBA00032505"/>
    </source>
</evidence>
<evidence type="ECO:0000256" key="1">
    <source>
        <dbReference type="ARBA" id="ARBA00004253"/>
    </source>
</evidence>
<evidence type="ECO:0000256" key="10">
    <source>
        <dbReference type="ARBA" id="ARBA00022843"/>
    </source>
</evidence>
<evidence type="ECO:0000256" key="4">
    <source>
        <dbReference type="ARBA" id="ARBA00018416"/>
    </source>
</evidence>